<keyword evidence="1" id="KW-0472">Membrane</keyword>
<accession>U3GK36</accession>
<gene>
    <name evidence="2" type="primary">wzy</name>
</gene>
<dbReference type="Pfam" id="PF14897">
    <property type="entry name" value="EpsG"/>
    <property type="match status" value="1"/>
</dbReference>
<reference evidence="2" key="1">
    <citation type="journal article" date="2013" name="FEMS Microbiol. Rev.">
        <title>Structural diversity in Salmonella O antigens and its genetic basis.</title>
        <authorList>
            <person name="Liu B."/>
            <person name="Knirel Y.A."/>
            <person name="Feng L."/>
            <person name="Perepelov A.V."/>
            <person name="Senchenkova S.N."/>
            <person name="Reeves P.R."/>
            <person name="Wang L."/>
        </authorList>
    </citation>
    <scope>NUCLEOTIDE SEQUENCE</scope>
    <source>
        <strain evidence="2">G1445</strain>
    </source>
</reference>
<feature type="transmembrane region" description="Helical" evidence="1">
    <location>
        <begin position="302"/>
        <end position="318"/>
    </location>
</feature>
<evidence type="ECO:0000256" key="1">
    <source>
        <dbReference type="SAM" id="Phobius"/>
    </source>
</evidence>
<protein>
    <submittedName>
        <fullName evidence="2">O-antigen polymerase</fullName>
    </submittedName>
</protein>
<keyword evidence="1" id="KW-1133">Transmembrane helix</keyword>
<feature type="transmembrane region" description="Helical" evidence="1">
    <location>
        <begin position="30"/>
        <end position="48"/>
    </location>
</feature>
<name>U3GK36_SALER</name>
<feature type="transmembrane region" description="Helical" evidence="1">
    <location>
        <begin position="273"/>
        <end position="290"/>
    </location>
</feature>
<dbReference type="InterPro" id="IPR049458">
    <property type="entry name" value="EpsG-like"/>
</dbReference>
<dbReference type="EMBL" id="JX975329">
    <property type="protein sequence ID" value="AFW04684.1"/>
    <property type="molecule type" value="Genomic_DNA"/>
</dbReference>
<dbReference type="TCDB" id="9.B.183.1.4">
    <property type="family name" value="the wzy glycosyltransferase (epsg) family"/>
</dbReference>
<evidence type="ECO:0000313" key="2">
    <source>
        <dbReference type="EMBL" id="AFW04684.1"/>
    </source>
</evidence>
<feature type="transmembrane region" description="Helical" evidence="1">
    <location>
        <begin position="6"/>
        <end position="23"/>
    </location>
</feature>
<feature type="transmembrane region" description="Helical" evidence="1">
    <location>
        <begin position="195"/>
        <end position="214"/>
    </location>
</feature>
<sequence length="374" mass="44238">MVIYLVLLIFIFSFSIVMMLNPSKRTANKFLGIYVLLLSLFAGLRFHTGWDWEAYDYFFNLLNQANIYDFFSYNIFNYEPGFVLLSYISILLNIPPFLLFAIITVSLIVSSAHKYLGKFVPYIFCLIYLYYGYFHNFSIVRQGIAAALFAYSIRFLIVRSYKFYFVIIFASLFHISAAMLLAIPLLLVIANRVPFFLLLLLSICMVLLPLSDMLGLKSLMSKIPALNIYLNNSTLSYKVGFSLKYLELLIVFYCYYERKFFLPLINNFGIRQFWIFKGLIIIELMIYSIFNDYSIIYERLSVYFEFSHAIAIAMIVSTFKYKRIQFFLMLILLFFVFARYYQLVYSPVRVPGEMSHLERFENYCSIFNERECQR</sequence>
<keyword evidence="1" id="KW-0812">Transmembrane</keyword>
<proteinExistence type="predicted"/>
<organism evidence="2">
    <name type="scientific">Salmonella enterica</name>
    <name type="common">Salmonella choleraesuis</name>
    <dbReference type="NCBI Taxonomy" id="28901"/>
    <lineage>
        <taxon>Bacteria</taxon>
        <taxon>Pseudomonadati</taxon>
        <taxon>Pseudomonadota</taxon>
        <taxon>Gammaproteobacteria</taxon>
        <taxon>Enterobacterales</taxon>
        <taxon>Enterobacteriaceae</taxon>
        <taxon>Salmonella</taxon>
    </lineage>
</organism>
<feature type="transmembrane region" description="Helical" evidence="1">
    <location>
        <begin position="164"/>
        <end position="189"/>
    </location>
</feature>
<feature type="transmembrane region" description="Helical" evidence="1">
    <location>
        <begin position="139"/>
        <end position="157"/>
    </location>
</feature>
<dbReference type="AlphaFoldDB" id="U3GK36"/>
<feature type="transmembrane region" description="Helical" evidence="1">
    <location>
        <begin position="84"/>
        <end position="108"/>
    </location>
</feature>
<feature type="transmembrane region" description="Helical" evidence="1">
    <location>
        <begin position="324"/>
        <end position="341"/>
    </location>
</feature>
<feature type="transmembrane region" description="Helical" evidence="1">
    <location>
        <begin position="115"/>
        <end position="133"/>
    </location>
</feature>